<dbReference type="RefSeq" id="WP_338098287.1">
    <property type="nucleotide sequence ID" value="NZ_CP131061.1"/>
</dbReference>
<protein>
    <submittedName>
        <fullName evidence="2">Uncharacterized protein</fullName>
    </submittedName>
</protein>
<feature type="transmembrane region" description="Helical" evidence="1">
    <location>
        <begin position="6"/>
        <end position="26"/>
    </location>
</feature>
<reference evidence="2 3" key="1">
    <citation type="submission" date="2023-07" db="EMBL/GenBank/DDBJ databases">
        <title>Closed genome sequence of Methanosarcinaceae archaeon Am2.</title>
        <authorList>
            <person name="Poehlein A."/>
            <person name="Protasov E."/>
            <person name="Platt K."/>
            <person name="Reeh H."/>
            <person name="Daniel R."/>
            <person name="Brune A."/>
        </authorList>
    </citation>
    <scope>NUCLEOTIDE SEQUENCE [LARGE SCALE GENOMIC DNA]</scope>
    <source>
        <strain evidence="2 3">Am2</strain>
    </source>
</reference>
<evidence type="ECO:0000256" key="1">
    <source>
        <dbReference type="SAM" id="Phobius"/>
    </source>
</evidence>
<feature type="transmembrane region" description="Helical" evidence="1">
    <location>
        <begin position="146"/>
        <end position="168"/>
    </location>
</feature>
<dbReference type="Proteomes" id="UP001304970">
    <property type="component" value="Chromosome"/>
</dbReference>
<dbReference type="EMBL" id="CP131061">
    <property type="protein sequence ID" value="WNY26775.1"/>
    <property type="molecule type" value="Genomic_DNA"/>
</dbReference>
<keyword evidence="1" id="KW-0812">Transmembrane</keyword>
<keyword evidence="1" id="KW-1133">Transmembrane helix</keyword>
<keyword evidence="1" id="KW-0472">Membrane</keyword>
<dbReference type="GeneID" id="89227958"/>
<feature type="transmembrane region" description="Helical" evidence="1">
    <location>
        <begin position="71"/>
        <end position="94"/>
    </location>
</feature>
<proteinExistence type="predicted"/>
<evidence type="ECO:0000313" key="2">
    <source>
        <dbReference type="EMBL" id="WNY26775.1"/>
    </source>
</evidence>
<name>A0AA96V734_9EURY</name>
<evidence type="ECO:0000313" key="3">
    <source>
        <dbReference type="Proteomes" id="UP001304970"/>
    </source>
</evidence>
<feature type="transmembrane region" description="Helical" evidence="1">
    <location>
        <begin position="106"/>
        <end position="126"/>
    </location>
</feature>
<feature type="transmembrane region" description="Helical" evidence="1">
    <location>
        <begin position="38"/>
        <end position="59"/>
    </location>
</feature>
<keyword evidence="3" id="KW-1185">Reference proteome</keyword>
<feature type="transmembrane region" description="Helical" evidence="1">
    <location>
        <begin position="206"/>
        <end position="228"/>
    </location>
</feature>
<dbReference type="AlphaFoldDB" id="A0AA96V734"/>
<sequence>MTNITCNLIMATVSLILLYKIGLLQFKFGFDWDVMKKWGRVGLFSGSQIVLDNIIYMLIVMKMVNEVSSAGVYWLANNFIWGWLLIPIMVIAEIVKRDYVKGYSRIYNYILFVIFVVLLWIISVPLWKIMFDNVIHAQDTQTILNILYLAVPFYVAYALAVVFDSVFVSVGKTKYLFLISIIVNIGYYGIVYLLFLSGWFTASLHFIIMMFGFGMVVHLLFSVLFFFVSKKKISTNLKTNSQHGPRRSV</sequence>
<accession>A0AA96V734</accession>
<feature type="transmembrane region" description="Helical" evidence="1">
    <location>
        <begin position="175"/>
        <end position="200"/>
    </location>
</feature>
<gene>
    <name evidence="2" type="ORF">MsAm2_05510</name>
</gene>
<organism evidence="2 3">
    <name type="scientific">Methanolapillus ohkumae</name>
    <dbReference type="NCBI Taxonomy" id="3028298"/>
    <lineage>
        <taxon>Archaea</taxon>
        <taxon>Methanobacteriati</taxon>
        <taxon>Methanobacteriota</taxon>
        <taxon>Stenosarchaea group</taxon>
        <taxon>Methanomicrobia</taxon>
        <taxon>Methanosarcinales</taxon>
        <taxon>Methanosarcinaceae</taxon>
        <taxon>Methanolapillus</taxon>
    </lineage>
</organism>